<keyword evidence="1" id="KW-1133">Transmembrane helix</keyword>
<dbReference type="Proteomes" id="UP000710815">
    <property type="component" value="Unassembled WGS sequence"/>
</dbReference>
<dbReference type="EMBL" id="JAFEJT020000050">
    <property type="protein sequence ID" value="MCH9276677.1"/>
    <property type="molecule type" value="Genomic_DNA"/>
</dbReference>
<reference evidence="2 3" key="1">
    <citation type="journal article" date="2021" name="Environ. Microbiol.">
        <title>Genetic insights into the dark matter of the mammalian gut microbiota through targeted genome reconstruction.</title>
        <authorList>
            <person name="Lugli G.A."/>
            <person name="Alessandri G."/>
            <person name="Milani C."/>
            <person name="Viappiani A."/>
            <person name="Fontana F."/>
            <person name="Tarracchini C."/>
            <person name="Mancabelli L."/>
            <person name="Argentini C."/>
            <person name="Ruiz L."/>
            <person name="Margolles A."/>
            <person name="van Sinderen D."/>
            <person name="Turroni F."/>
            <person name="Ventura M."/>
        </authorList>
    </citation>
    <scope>NUCLEOTIDE SEQUENCE [LARGE SCALE GENOMIC DNA]</scope>
    <source>
        <strain evidence="2 3">MA1</strain>
    </source>
</reference>
<dbReference type="RefSeq" id="WP_241514395.1">
    <property type="nucleotide sequence ID" value="NZ_JAFEJT020000050.1"/>
</dbReference>
<sequence>MNFPIPDEYIPHLSALLTVLPIAVVVLFVISIVAELRLSQRDSPKPGLVLPVVWIALGIVYAIGWNVFVMVISGAPIDVVGPMIVMSTVTGMFKNSIPGLVLFGIHLWQRSKVAHRKEIQHAVEDL</sequence>
<feature type="transmembrane region" description="Helical" evidence="1">
    <location>
        <begin position="84"/>
        <end position="108"/>
    </location>
</feature>
<gene>
    <name evidence="2" type="ORF">JS533_010410</name>
</gene>
<proteinExistence type="predicted"/>
<feature type="transmembrane region" description="Helical" evidence="1">
    <location>
        <begin position="48"/>
        <end position="72"/>
    </location>
</feature>
<evidence type="ECO:0000313" key="3">
    <source>
        <dbReference type="Proteomes" id="UP000710815"/>
    </source>
</evidence>
<feature type="transmembrane region" description="Helical" evidence="1">
    <location>
        <begin position="12"/>
        <end position="36"/>
    </location>
</feature>
<evidence type="ECO:0000256" key="1">
    <source>
        <dbReference type="SAM" id="Phobius"/>
    </source>
</evidence>
<organism evidence="2 3">
    <name type="scientific">Bifidobacterium amazonense</name>
    <dbReference type="NCBI Taxonomy" id="2809027"/>
    <lineage>
        <taxon>Bacteria</taxon>
        <taxon>Bacillati</taxon>
        <taxon>Actinomycetota</taxon>
        <taxon>Actinomycetes</taxon>
        <taxon>Bifidobacteriales</taxon>
        <taxon>Bifidobacteriaceae</taxon>
        <taxon>Bifidobacterium</taxon>
    </lineage>
</organism>
<protein>
    <submittedName>
        <fullName evidence="2">Uncharacterized protein</fullName>
    </submittedName>
</protein>
<reference evidence="2 3" key="2">
    <citation type="journal article" date="2021" name="Syst. Appl. Microbiol.">
        <title>Phylogenetic classification of ten novel species belonging to the genus Bifidobacterium comprising B. phasiani sp. nov., B. pongonis sp. nov., B. saguinibicoloris sp. nov., B. colobi sp. nov., B. simiiventris sp. nov., B. santillanense sp. nov., B. miconis sp. nov., B. amazonense sp. nov., B. pluvialisilvae sp. nov., and B. miconisargentati sp. nov.</title>
        <authorList>
            <person name="Lugli G.A."/>
            <person name="Calvete-Torre I."/>
            <person name="Alessandri G."/>
            <person name="Milani C."/>
            <person name="Turroni F."/>
            <person name="Laiolo P."/>
            <person name="Ossiprandi M.C."/>
            <person name="Margolles A."/>
            <person name="Ruiz L."/>
            <person name="Ventura M."/>
        </authorList>
    </citation>
    <scope>NUCLEOTIDE SEQUENCE [LARGE SCALE GENOMIC DNA]</scope>
    <source>
        <strain evidence="2 3">MA1</strain>
    </source>
</reference>
<comment type="caution">
    <text evidence="2">The sequence shown here is derived from an EMBL/GenBank/DDBJ whole genome shotgun (WGS) entry which is preliminary data.</text>
</comment>
<name>A0ABS9VX63_9BIFI</name>
<keyword evidence="3" id="KW-1185">Reference proteome</keyword>
<accession>A0ABS9VX63</accession>
<evidence type="ECO:0000313" key="2">
    <source>
        <dbReference type="EMBL" id="MCH9276677.1"/>
    </source>
</evidence>
<keyword evidence="1" id="KW-0812">Transmembrane</keyword>
<keyword evidence="1" id="KW-0472">Membrane</keyword>